<keyword evidence="5" id="KW-0325">Glycoprotein</keyword>
<reference evidence="11" key="1">
    <citation type="submission" date="2019-10" db="EMBL/GenBank/DDBJ databases">
        <title>The sequence and de novo assembly of the wild yak genome.</title>
        <authorList>
            <person name="Liu Y."/>
        </authorList>
    </citation>
    <scope>NUCLEOTIDE SEQUENCE [LARGE SCALE GENOMIC DNA]</scope>
    <source>
        <strain evidence="11">WY2019</strain>
    </source>
</reference>
<feature type="transmembrane region" description="Helical" evidence="7">
    <location>
        <begin position="205"/>
        <end position="226"/>
    </location>
</feature>
<proteinExistence type="predicted"/>
<sequence length="631" mass="70668">MRGLRLLAVALTCCWWPPGSQGKTLRGSFSSAAARDAQGQSIGHFEFHGDHALLCVRINNIAVAVGKEAKLYLFQAQEWLKLQEGGPEYSCSEKLSKAQLTMAVNQTEHNLTVSQIPYPQKWHVFYADKYTCREGGEESQMEDVPFEMMLLNPDAEGNPFDHFSAGESGLHEFFFLLVLVYFVIACIYAQSLWQAIKKGGPMHMVLKVLTTALLLQAGSAFANYIHFSSYSKDGIGVPFMGSLAEFFDIASQIQMLYLLLSLCMGWTIVRMKKSQSRPLQWDSTPASTGIAVFMVITQSILLLWEQFEETSSHSHHSHHSLAGILLIVLRICLALSLGCGLYQIITVERSTLKREFYITFAKGCILWFLCHPGLACISVIFDDYQRDKDPFLMLKESLCSEPDVFPQGSALSRRRTPKLEFNLRKQTHISPHPTTTTPESDRMPVNIPFLFNCKRINAGFEEIAVPSTCLQKQLFPQHLGRCSPEAGPALIMWQKLEVALGGWQVPGLVSVQSHWEDILEESELASFLRSRLVDKGSAKEEERGRSPPNPASNSDASKEQPPTEVVTATRRLISHFHRLLWFNTFLQGESALKERSPDSGIDALSRALIFPGPHPFTVSGSECSIYWQGLL</sequence>
<evidence type="ECO:0000259" key="10">
    <source>
        <dbReference type="Pfam" id="PF21870"/>
    </source>
</evidence>
<dbReference type="InterPro" id="IPR053880">
    <property type="entry name" value="GPR180-like_N"/>
</dbReference>
<gene>
    <name evidence="11" type="ORF">E5288_WYG013475</name>
</gene>
<feature type="transmembrane region" description="Helical" evidence="7">
    <location>
        <begin position="357"/>
        <end position="381"/>
    </location>
</feature>
<dbReference type="EMBL" id="VBQZ03000104">
    <property type="protein sequence ID" value="MXQ93986.1"/>
    <property type="molecule type" value="Genomic_DNA"/>
</dbReference>
<accession>A0A6B0S1T7</accession>
<evidence type="ECO:0000313" key="12">
    <source>
        <dbReference type="Proteomes" id="UP000322234"/>
    </source>
</evidence>
<dbReference type="Proteomes" id="UP000322234">
    <property type="component" value="Unassembled WGS sequence"/>
</dbReference>
<evidence type="ECO:0000256" key="3">
    <source>
        <dbReference type="ARBA" id="ARBA00022989"/>
    </source>
</evidence>
<dbReference type="PANTHER" id="PTHR23252:SF29">
    <property type="entry name" value="INTEGRAL MEMBRANE PROTEIN GPR180"/>
    <property type="match status" value="1"/>
</dbReference>
<dbReference type="GO" id="GO:0007186">
    <property type="term" value="P:G protein-coupled receptor signaling pathway"/>
    <property type="evidence" value="ECO:0007669"/>
    <property type="project" value="InterPro"/>
</dbReference>
<comment type="subcellular location">
    <subcellularLocation>
        <location evidence="1">Membrane</location>
        <topology evidence="1">Multi-pass membrane protein</topology>
    </subcellularLocation>
</comment>
<keyword evidence="8" id="KW-0732">Signal</keyword>
<dbReference type="Pfam" id="PF10192">
    <property type="entry name" value="GPR180-TMEM145_TM"/>
    <property type="match status" value="1"/>
</dbReference>
<feature type="transmembrane region" description="Helical" evidence="7">
    <location>
        <begin position="173"/>
        <end position="193"/>
    </location>
</feature>
<keyword evidence="4 7" id="KW-0472">Membrane</keyword>
<feature type="signal peptide" evidence="8">
    <location>
        <begin position="1"/>
        <end position="22"/>
    </location>
</feature>
<evidence type="ECO:0000313" key="11">
    <source>
        <dbReference type="EMBL" id="MXQ93986.1"/>
    </source>
</evidence>
<feature type="transmembrane region" description="Helical" evidence="7">
    <location>
        <begin position="281"/>
        <end position="304"/>
    </location>
</feature>
<evidence type="ECO:0000256" key="4">
    <source>
        <dbReference type="ARBA" id="ARBA00023136"/>
    </source>
</evidence>
<organism evidence="11 12">
    <name type="scientific">Bos mutus</name>
    <name type="common">wild yak</name>
    <dbReference type="NCBI Taxonomy" id="72004"/>
    <lineage>
        <taxon>Eukaryota</taxon>
        <taxon>Metazoa</taxon>
        <taxon>Chordata</taxon>
        <taxon>Craniata</taxon>
        <taxon>Vertebrata</taxon>
        <taxon>Euteleostomi</taxon>
        <taxon>Mammalia</taxon>
        <taxon>Eutheria</taxon>
        <taxon>Laurasiatheria</taxon>
        <taxon>Artiodactyla</taxon>
        <taxon>Ruminantia</taxon>
        <taxon>Pecora</taxon>
        <taxon>Bovidae</taxon>
        <taxon>Bovinae</taxon>
        <taxon>Bos</taxon>
    </lineage>
</organism>
<keyword evidence="2 7" id="KW-0812">Transmembrane</keyword>
<dbReference type="AlphaFoldDB" id="A0A6B0S1T7"/>
<protein>
    <submittedName>
        <fullName evidence="11">Uncharacterized protein</fullName>
    </submittedName>
</protein>
<evidence type="ECO:0000256" key="6">
    <source>
        <dbReference type="SAM" id="MobiDB-lite"/>
    </source>
</evidence>
<dbReference type="PANTHER" id="PTHR23252">
    <property type="entry name" value="INTIMAL THICKNESS RECEPTOR-RELATED"/>
    <property type="match status" value="1"/>
</dbReference>
<evidence type="ECO:0000256" key="8">
    <source>
        <dbReference type="SAM" id="SignalP"/>
    </source>
</evidence>
<evidence type="ECO:0000256" key="7">
    <source>
        <dbReference type="SAM" id="Phobius"/>
    </source>
</evidence>
<evidence type="ECO:0000259" key="9">
    <source>
        <dbReference type="Pfam" id="PF10192"/>
    </source>
</evidence>
<dbReference type="GO" id="GO:0019236">
    <property type="term" value="P:response to pheromone"/>
    <property type="evidence" value="ECO:0007669"/>
    <property type="project" value="InterPro"/>
</dbReference>
<evidence type="ECO:0000256" key="2">
    <source>
        <dbReference type="ARBA" id="ARBA00022692"/>
    </source>
</evidence>
<keyword evidence="12" id="KW-1185">Reference proteome</keyword>
<dbReference type="InterPro" id="IPR047831">
    <property type="entry name" value="GPR180/TMEM145"/>
</dbReference>
<evidence type="ECO:0000256" key="1">
    <source>
        <dbReference type="ARBA" id="ARBA00004141"/>
    </source>
</evidence>
<feature type="domain" description="GPR180-like N-terminal" evidence="10">
    <location>
        <begin position="24"/>
        <end position="134"/>
    </location>
</feature>
<dbReference type="GO" id="GO:0016020">
    <property type="term" value="C:membrane"/>
    <property type="evidence" value="ECO:0007669"/>
    <property type="project" value="UniProtKB-SubCell"/>
</dbReference>
<feature type="transmembrane region" description="Helical" evidence="7">
    <location>
        <begin position="246"/>
        <end position="269"/>
    </location>
</feature>
<feature type="region of interest" description="Disordered" evidence="6">
    <location>
        <begin position="536"/>
        <end position="564"/>
    </location>
</feature>
<dbReference type="InterPro" id="IPR019336">
    <property type="entry name" value="GPR180/TMEM145_TM"/>
</dbReference>
<feature type="chain" id="PRO_5025454219" evidence="8">
    <location>
        <begin position="23"/>
        <end position="631"/>
    </location>
</feature>
<evidence type="ECO:0000256" key="5">
    <source>
        <dbReference type="ARBA" id="ARBA00023180"/>
    </source>
</evidence>
<comment type="caution">
    <text evidence="11">The sequence shown here is derived from an EMBL/GenBank/DDBJ whole genome shotgun (WGS) entry which is preliminary data.</text>
</comment>
<feature type="domain" description="GPR180/TMEM145 transmembrane" evidence="9">
    <location>
        <begin position="177"/>
        <end position="388"/>
    </location>
</feature>
<name>A0A6B0S1T7_9CETA</name>
<feature type="compositionally biased region" description="Basic and acidic residues" evidence="6">
    <location>
        <begin position="536"/>
        <end position="545"/>
    </location>
</feature>
<dbReference type="Pfam" id="PF21870">
    <property type="entry name" value="GP180_GOLD"/>
    <property type="match status" value="1"/>
</dbReference>
<feature type="transmembrane region" description="Helical" evidence="7">
    <location>
        <begin position="324"/>
        <end position="345"/>
    </location>
</feature>
<keyword evidence="3 7" id="KW-1133">Transmembrane helix</keyword>